<evidence type="ECO:0000256" key="6">
    <source>
        <dbReference type="ARBA" id="ARBA00023136"/>
    </source>
</evidence>
<dbReference type="EMBL" id="BDQK01000013">
    <property type="protein sequence ID" value="GBF81122.1"/>
    <property type="molecule type" value="Genomic_DNA"/>
</dbReference>
<dbReference type="GO" id="GO:0055085">
    <property type="term" value="P:transmembrane transport"/>
    <property type="evidence" value="ECO:0007669"/>
    <property type="project" value="InterPro"/>
</dbReference>
<dbReference type="InterPro" id="IPR035906">
    <property type="entry name" value="MetI-like_sf"/>
</dbReference>
<dbReference type="PROSITE" id="PS50928">
    <property type="entry name" value="ABC_TM1"/>
    <property type="match status" value="2"/>
</dbReference>
<feature type="transmembrane region" description="Helical" evidence="7">
    <location>
        <begin position="423"/>
        <end position="448"/>
    </location>
</feature>
<accession>A0A401III2</accession>
<evidence type="ECO:0000256" key="2">
    <source>
        <dbReference type="ARBA" id="ARBA00022448"/>
    </source>
</evidence>
<dbReference type="PANTHER" id="PTHR30183">
    <property type="entry name" value="MOLYBDENUM TRANSPORT SYSTEM PERMEASE PROTEIN MODB"/>
    <property type="match status" value="1"/>
</dbReference>
<dbReference type="Gene3D" id="1.10.3720.10">
    <property type="entry name" value="MetI-like"/>
    <property type="match status" value="2"/>
</dbReference>
<evidence type="ECO:0000256" key="5">
    <source>
        <dbReference type="ARBA" id="ARBA00022989"/>
    </source>
</evidence>
<evidence type="ECO:0000256" key="1">
    <source>
        <dbReference type="ARBA" id="ARBA00004651"/>
    </source>
</evidence>
<dbReference type="Proteomes" id="UP000287247">
    <property type="component" value="Unassembled WGS sequence"/>
</dbReference>
<evidence type="ECO:0000256" key="4">
    <source>
        <dbReference type="ARBA" id="ARBA00022692"/>
    </source>
</evidence>
<feature type="transmembrane region" description="Helical" evidence="7">
    <location>
        <begin position="347"/>
        <end position="366"/>
    </location>
</feature>
<evidence type="ECO:0000313" key="10">
    <source>
        <dbReference type="Proteomes" id="UP000287247"/>
    </source>
</evidence>
<dbReference type="OrthoDB" id="9776648at2"/>
<dbReference type="RefSeq" id="WP_124976744.1">
    <property type="nucleotide sequence ID" value="NZ_BDQK01000013.1"/>
</dbReference>
<dbReference type="SUPFAM" id="SSF161098">
    <property type="entry name" value="MetI-like"/>
    <property type="match status" value="2"/>
</dbReference>
<feature type="transmembrane region" description="Helical" evidence="7">
    <location>
        <begin position="20"/>
        <end position="46"/>
    </location>
</feature>
<feature type="domain" description="ABC transmembrane type-1" evidence="8">
    <location>
        <begin position="343"/>
        <end position="549"/>
    </location>
</feature>
<dbReference type="InterPro" id="IPR000515">
    <property type="entry name" value="MetI-like"/>
</dbReference>
<gene>
    <name evidence="9" type="ORF">AsFPU1_2534</name>
</gene>
<name>A0A401III2_APHSA</name>
<feature type="transmembrane region" description="Helical" evidence="7">
    <location>
        <begin position="474"/>
        <end position="495"/>
    </location>
</feature>
<keyword evidence="4 7" id="KW-0812">Transmembrane</keyword>
<dbReference type="PANTHER" id="PTHR30183:SF2">
    <property type="entry name" value="IRON UTILIZATION PROTEIN"/>
    <property type="match status" value="1"/>
</dbReference>
<feature type="transmembrane region" description="Helical" evidence="7">
    <location>
        <begin position="253"/>
        <end position="274"/>
    </location>
</feature>
<feature type="transmembrane region" description="Helical" evidence="7">
    <location>
        <begin position="302"/>
        <end position="327"/>
    </location>
</feature>
<keyword evidence="2 7" id="KW-0813">Transport</keyword>
<dbReference type="Pfam" id="PF00528">
    <property type="entry name" value="BPD_transp_1"/>
    <property type="match status" value="1"/>
</dbReference>
<reference evidence="10" key="1">
    <citation type="submission" date="2017-05" db="EMBL/GenBank/DDBJ databases">
        <title>Physiological properties and genetic analysis related to exopolysaccharide production of fresh-water unicellular cyanobacterium Aphanothece sacrum, Suizenji Nori, that has been cultured as a food source in Japan.</title>
        <authorList>
            <person name="Kanesaki Y."/>
            <person name="Yoshikawa S."/>
            <person name="Ohki K."/>
        </authorList>
    </citation>
    <scope>NUCLEOTIDE SEQUENCE [LARGE SCALE GENOMIC DNA]</scope>
    <source>
        <strain evidence="10">FPU1</strain>
    </source>
</reference>
<keyword evidence="6 7" id="KW-0472">Membrane</keyword>
<keyword evidence="3" id="KW-1003">Cell membrane</keyword>
<comment type="caution">
    <text evidence="9">The sequence shown here is derived from an EMBL/GenBank/DDBJ whole genome shotgun (WGS) entry which is preliminary data.</text>
</comment>
<evidence type="ECO:0000313" key="9">
    <source>
        <dbReference type="EMBL" id="GBF81122.1"/>
    </source>
</evidence>
<feature type="transmembrane region" description="Helical" evidence="7">
    <location>
        <begin position="154"/>
        <end position="177"/>
    </location>
</feature>
<dbReference type="GO" id="GO:0005886">
    <property type="term" value="C:plasma membrane"/>
    <property type="evidence" value="ECO:0007669"/>
    <property type="project" value="UniProtKB-SubCell"/>
</dbReference>
<protein>
    <submittedName>
        <fullName evidence="9">Binding protein dependent transport systems inner membrane component</fullName>
    </submittedName>
</protein>
<feature type="transmembrane region" description="Helical" evidence="7">
    <location>
        <begin position="69"/>
        <end position="91"/>
    </location>
</feature>
<dbReference type="CDD" id="cd06261">
    <property type="entry name" value="TM_PBP2"/>
    <property type="match status" value="2"/>
</dbReference>
<comment type="subcellular location">
    <subcellularLocation>
        <location evidence="1 7">Cell membrane</location>
        <topology evidence="1 7">Multi-pass membrane protein</topology>
    </subcellularLocation>
</comment>
<keyword evidence="5 7" id="KW-1133">Transmembrane helix</keyword>
<feature type="transmembrane region" description="Helical" evidence="7">
    <location>
        <begin position="531"/>
        <end position="551"/>
    </location>
</feature>
<dbReference type="FunFam" id="1.10.3720.10:FF:000088">
    <property type="entry name" value="Iron(III) ABC transporter, permease protein"/>
    <property type="match status" value="1"/>
</dbReference>
<dbReference type="AlphaFoldDB" id="A0A401III2"/>
<feature type="domain" description="ABC transmembrane type-1" evidence="8">
    <location>
        <begin position="65"/>
        <end position="270"/>
    </location>
</feature>
<comment type="similarity">
    <text evidence="7">Belongs to the binding-protein-dependent transport system permease family.</text>
</comment>
<feature type="transmembrane region" description="Helical" evidence="7">
    <location>
        <begin position="378"/>
        <end position="403"/>
    </location>
</feature>
<evidence type="ECO:0000256" key="7">
    <source>
        <dbReference type="RuleBase" id="RU363032"/>
    </source>
</evidence>
<organism evidence="9 10">
    <name type="scientific">Aphanothece sacrum FPU1</name>
    <dbReference type="NCBI Taxonomy" id="1920663"/>
    <lineage>
        <taxon>Bacteria</taxon>
        <taxon>Bacillati</taxon>
        <taxon>Cyanobacteriota</taxon>
        <taxon>Cyanophyceae</taxon>
        <taxon>Oscillatoriophycideae</taxon>
        <taxon>Chroococcales</taxon>
        <taxon>Aphanothecaceae</taxon>
        <taxon>Aphanothece</taxon>
    </lineage>
</organism>
<sequence length="562" mass="62317">MTDSNPISGTPKSLPSRLYLNGWTILVIIIAILIAFPILFVVSSIFTDAGKVWQHLASTVLVDYICNSLWLMLGVGLGVVIIGVGTAWLVTMCRFWGSRWFDWLLLLPLSAPAYLLAYTYTNMLDYYGPVQGLLRQLFGWNSIQDYWFPDIRSLWGAIAMLTLVLYPYVYLLARMAFLEQSLCTLEASRSLGCSPWRSFYQVALPLARPAIVAGSALALMETLNDFGTVQYFGVNTFTTGIYTTWFGLGERVAAAQLAAFLMLFILVLIGLELWSRRQAKYYQTSSSLLHLPRYQLTSWRGILAWLCCFFPFFGGFLAPAIYLFHLLISNASEAFANNFWQLASNSLILAIISAIAGLLLSLIMAYGQRLQPDFMMGLGVRFAAIGYAIPGSVIAVGVLIPLGQLDNIINHGMENLFNIKTGLLISGTVIALIYAYLVRFLSVAFGAIDSSLNKIKPNLDDAARSLGYTPTKTLIKIHTPLMSGGMLTAIMLVFVDVMKELPATLVIRPFNFDTLAIRVYQYASDERLIEAAAPALAIVFVGMVPVIFLSLQIAKSRRNYEL</sequence>
<evidence type="ECO:0000259" key="8">
    <source>
        <dbReference type="PROSITE" id="PS50928"/>
    </source>
</evidence>
<proteinExistence type="inferred from homology"/>
<evidence type="ECO:0000256" key="3">
    <source>
        <dbReference type="ARBA" id="ARBA00022475"/>
    </source>
</evidence>
<keyword evidence="10" id="KW-1185">Reference proteome</keyword>
<feature type="transmembrane region" description="Helical" evidence="7">
    <location>
        <begin position="103"/>
        <end position="121"/>
    </location>
</feature>